<protein>
    <submittedName>
        <fullName evidence="3">Uncharacterized protein</fullName>
    </submittedName>
</protein>
<organism evidence="3 4">
    <name type="scientific">Actinoallomurus acaciae</name>
    <dbReference type="NCBI Taxonomy" id="502577"/>
    <lineage>
        <taxon>Bacteria</taxon>
        <taxon>Bacillati</taxon>
        <taxon>Actinomycetota</taxon>
        <taxon>Actinomycetes</taxon>
        <taxon>Streptosporangiales</taxon>
        <taxon>Thermomonosporaceae</taxon>
        <taxon>Actinoallomurus</taxon>
    </lineage>
</organism>
<evidence type="ECO:0000313" key="3">
    <source>
        <dbReference type="EMBL" id="MFB9834057.1"/>
    </source>
</evidence>
<evidence type="ECO:0000313" key="4">
    <source>
        <dbReference type="Proteomes" id="UP001589627"/>
    </source>
</evidence>
<evidence type="ECO:0000256" key="1">
    <source>
        <dbReference type="SAM" id="Coils"/>
    </source>
</evidence>
<gene>
    <name evidence="3" type="ORF">ACFFNX_17870</name>
</gene>
<dbReference type="RefSeq" id="WP_378202915.1">
    <property type="nucleotide sequence ID" value="NZ_JBHLZP010000119.1"/>
</dbReference>
<dbReference type="SUPFAM" id="SSF52540">
    <property type="entry name" value="P-loop containing nucleoside triphosphate hydrolases"/>
    <property type="match status" value="1"/>
</dbReference>
<proteinExistence type="predicted"/>
<feature type="coiled-coil region" evidence="1">
    <location>
        <begin position="125"/>
        <end position="205"/>
    </location>
</feature>
<evidence type="ECO:0000256" key="2">
    <source>
        <dbReference type="SAM" id="MobiDB-lite"/>
    </source>
</evidence>
<dbReference type="InterPro" id="IPR027417">
    <property type="entry name" value="P-loop_NTPase"/>
</dbReference>
<name>A0ABV5YG83_9ACTN</name>
<comment type="caution">
    <text evidence="3">The sequence shown here is derived from an EMBL/GenBank/DDBJ whole genome shotgun (WGS) entry which is preliminary data.</text>
</comment>
<dbReference type="EMBL" id="JBHLZP010000119">
    <property type="protein sequence ID" value="MFB9834057.1"/>
    <property type="molecule type" value="Genomic_DNA"/>
</dbReference>
<feature type="region of interest" description="Disordered" evidence="2">
    <location>
        <begin position="315"/>
        <end position="343"/>
    </location>
</feature>
<accession>A0ABV5YG83</accession>
<dbReference type="Gene3D" id="3.40.50.300">
    <property type="entry name" value="P-loop containing nucleotide triphosphate hydrolases"/>
    <property type="match status" value="1"/>
</dbReference>
<reference evidence="3 4" key="1">
    <citation type="submission" date="2024-09" db="EMBL/GenBank/DDBJ databases">
        <authorList>
            <person name="Sun Q."/>
            <person name="Mori K."/>
        </authorList>
    </citation>
    <scope>NUCLEOTIDE SEQUENCE [LARGE SCALE GENOMIC DNA]</scope>
    <source>
        <strain evidence="3 4">TBRC 0563</strain>
    </source>
</reference>
<keyword evidence="1" id="KW-0175">Coiled coil</keyword>
<keyword evidence="4" id="KW-1185">Reference proteome</keyword>
<sequence length="343" mass="39004">MTQIARQSTVLKPLDEDLRPEVRAWASAVRELFVASGLSIGRFVALCPNIDKGTVSRYLNGRRVPRDRWFLDNLISIQADAGSPVTPAVREHLNDLQLRALEVAHPHEYKVRLVKDELEIALTSLREAQRFARAIEEQLAERRRQVEELQSEKQRLRSAWDDERASREAERDRLMEEIADLSRQLRQAEQRTLDAEQRCRRLESLLDQLDLTRQDQGFPAVWTRVPRRNKNFTGREEVLAALRASMTDPMAAAVPQPHALHGPGGFGKTLLAVEYAHRYRHEYDLVGWIPADQPFMVKTALADLAPHLGLPPASVSGIESRRHRGGQRVRPCGEPGLPARTNQ</sequence>
<dbReference type="Proteomes" id="UP001589627">
    <property type="component" value="Unassembled WGS sequence"/>
</dbReference>